<keyword evidence="4 6" id="KW-1133">Transmembrane helix</keyword>
<dbReference type="EMBL" id="APWK03000083">
    <property type="protein sequence ID" value="PHH51887.1"/>
    <property type="molecule type" value="Genomic_DNA"/>
</dbReference>
<sequence length="279" mass="30923">MASERYDCRFSRHVLGYNIMGIFPLHYLIPWISAMVLIRFAVGMFNEQYAKAPLLTTVAVNGLLGGIADTVAQTLTAVKANYKHKQWVKAHGEPAPIASEVDIELDEKTLMAWKQAVLPRAPVPAQPFDPERLLRFVGYGMAMAPVQFGWFKLLGKAFPITKTAAMGPALKRMACDQLIFAPFGVAAFFTAMTLAEGGRKAAVKKKLQDMYLPTLKTNWLVWPAVQIVNFRFMPVHFQLVSSKFPFVSTVGIAWTAYLSLTNAAEDVEVVSHLPSTISL</sequence>
<reference evidence="7 8" key="2">
    <citation type="journal article" date="2013" name="IMA Fungus">
        <title>IMA Genome-F 1: Ceratocystis fimbriata: Draft nuclear genome sequence for the plant pathogen, Ceratocystis fimbriata.</title>
        <authorList>
            <person name="Wilken P.M."/>
            <person name="Steenkamp E.T."/>
            <person name="Wingfield M.J."/>
            <person name="de Beer Z.W."/>
            <person name="Wingfield B.D."/>
        </authorList>
    </citation>
    <scope>NUCLEOTIDE SEQUENCE [LARGE SCALE GENOMIC DNA]</scope>
    <source>
        <strain evidence="7 8">CBS 114723</strain>
    </source>
</reference>
<comment type="caution">
    <text evidence="6">Lacks conserved residue(s) required for the propagation of feature annotation.</text>
</comment>
<comment type="caution">
    <text evidence="7">The sequence shown here is derived from an EMBL/GenBank/DDBJ whole genome shotgun (WGS) entry which is preliminary data.</text>
</comment>
<evidence type="ECO:0000256" key="2">
    <source>
        <dbReference type="ARBA" id="ARBA00006824"/>
    </source>
</evidence>
<dbReference type="Proteomes" id="UP000222788">
    <property type="component" value="Unassembled WGS sequence"/>
</dbReference>
<keyword evidence="5 6" id="KW-0472">Membrane</keyword>
<dbReference type="PANTHER" id="PTHR11266:SF50">
    <property type="entry name" value="VACUOLAR MEMBRANE PROTEIN YOR292C"/>
    <property type="match status" value="1"/>
</dbReference>
<evidence type="ECO:0000256" key="5">
    <source>
        <dbReference type="ARBA" id="ARBA00023136"/>
    </source>
</evidence>
<protein>
    <submittedName>
        <fullName evidence="7">Protein sym1</fullName>
    </submittedName>
</protein>
<name>A0A2C5X0U0_9PEZI</name>
<dbReference type="InterPro" id="IPR007248">
    <property type="entry name" value="Mpv17_PMP22"/>
</dbReference>
<evidence type="ECO:0000313" key="7">
    <source>
        <dbReference type="EMBL" id="PHH51887.1"/>
    </source>
</evidence>
<feature type="transmembrane region" description="Helical" evidence="6">
    <location>
        <begin position="20"/>
        <end position="42"/>
    </location>
</feature>
<keyword evidence="3 6" id="KW-0812">Transmembrane</keyword>
<accession>A0A2C5X0U0</accession>
<evidence type="ECO:0000256" key="4">
    <source>
        <dbReference type="ARBA" id="ARBA00022989"/>
    </source>
</evidence>
<evidence type="ECO:0000256" key="6">
    <source>
        <dbReference type="RuleBase" id="RU363053"/>
    </source>
</evidence>
<comment type="subcellular location">
    <subcellularLocation>
        <location evidence="1">Membrane</location>
        <topology evidence="1">Multi-pass membrane protein</topology>
    </subcellularLocation>
</comment>
<gene>
    <name evidence="7" type="primary">sym1</name>
    <name evidence="7" type="ORF">CFIMG_004076RA</name>
</gene>
<organism evidence="7 8">
    <name type="scientific">Ceratocystis fimbriata CBS 114723</name>
    <dbReference type="NCBI Taxonomy" id="1035309"/>
    <lineage>
        <taxon>Eukaryota</taxon>
        <taxon>Fungi</taxon>
        <taxon>Dikarya</taxon>
        <taxon>Ascomycota</taxon>
        <taxon>Pezizomycotina</taxon>
        <taxon>Sordariomycetes</taxon>
        <taxon>Hypocreomycetidae</taxon>
        <taxon>Microascales</taxon>
        <taxon>Ceratocystidaceae</taxon>
        <taxon>Ceratocystis</taxon>
    </lineage>
</organism>
<keyword evidence="8" id="KW-1185">Reference proteome</keyword>
<proteinExistence type="inferred from homology"/>
<dbReference type="STRING" id="1035309.A0A2C5X0U0"/>
<dbReference type="AlphaFoldDB" id="A0A2C5X0U0"/>
<dbReference type="GO" id="GO:0005739">
    <property type="term" value="C:mitochondrion"/>
    <property type="evidence" value="ECO:0007669"/>
    <property type="project" value="TreeGrafter"/>
</dbReference>
<dbReference type="PANTHER" id="PTHR11266">
    <property type="entry name" value="PEROXISOMAL MEMBRANE PROTEIN 2, PXMP2 MPV17"/>
    <property type="match status" value="1"/>
</dbReference>
<evidence type="ECO:0000256" key="1">
    <source>
        <dbReference type="ARBA" id="ARBA00004141"/>
    </source>
</evidence>
<dbReference type="OrthoDB" id="10267969at2759"/>
<reference evidence="7 8" key="1">
    <citation type="journal article" date="2013" name="Fungal Biol.">
        <title>Analysis of microsatellite markers in the genome of the plant pathogen Ceratocystis fimbriata.</title>
        <authorList>
            <person name="Simpson M.C."/>
            <person name="Wilken P.M."/>
            <person name="Coetzee M.P."/>
            <person name="Wingfield M.J."/>
            <person name="Wingfield B.D."/>
        </authorList>
    </citation>
    <scope>NUCLEOTIDE SEQUENCE [LARGE SCALE GENOMIC DNA]</scope>
    <source>
        <strain evidence="7 8">CBS 114723</strain>
    </source>
</reference>
<evidence type="ECO:0000313" key="8">
    <source>
        <dbReference type="Proteomes" id="UP000222788"/>
    </source>
</evidence>
<dbReference type="Pfam" id="PF04117">
    <property type="entry name" value="Mpv17_PMP22"/>
    <property type="match status" value="1"/>
</dbReference>
<evidence type="ECO:0000256" key="3">
    <source>
        <dbReference type="ARBA" id="ARBA00022692"/>
    </source>
</evidence>
<comment type="similarity">
    <text evidence="2 6">Belongs to the peroxisomal membrane protein PXMP2/4 family.</text>
</comment>
<dbReference type="GO" id="GO:0016020">
    <property type="term" value="C:membrane"/>
    <property type="evidence" value="ECO:0007669"/>
    <property type="project" value="UniProtKB-SubCell"/>
</dbReference>